<keyword evidence="7" id="KW-1185">Reference proteome</keyword>
<feature type="compositionally biased region" description="Low complexity" evidence="3">
    <location>
        <begin position="1643"/>
        <end position="1655"/>
    </location>
</feature>
<dbReference type="PANTHER" id="PTHR46769:SF2">
    <property type="entry name" value="FIBROCYSTIN-L ISOFORM 2 PRECURSOR-RELATED"/>
    <property type="match status" value="1"/>
</dbReference>
<dbReference type="SMART" id="SM01225">
    <property type="entry name" value="G8"/>
    <property type="match status" value="1"/>
</dbReference>
<evidence type="ECO:0000259" key="5">
    <source>
        <dbReference type="PROSITE" id="PS51484"/>
    </source>
</evidence>
<dbReference type="OrthoDB" id="120976at2759"/>
<feature type="region of interest" description="Disordered" evidence="3">
    <location>
        <begin position="1765"/>
        <end position="1791"/>
    </location>
</feature>
<feature type="compositionally biased region" description="Low complexity" evidence="3">
    <location>
        <begin position="1593"/>
        <end position="1614"/>
    </location>
</feature>
<evidence type="ECO:0000256" key="1">
    <source>
        <dbReference type="ARBA" id="ARBA00022729"/>
    </source>
</evidence>
<dbReference type="Proteomes" id="UP000242188">
    <property type="component" value="Unassembled WGS sequence"/>
</dbReference>
<evidence type="ECO:0000256" key="3">
    <source>
        <dbReference type="SAM" id="MobiDB-lite"/>
    </source>
</evidence>
<evidence type="ECO:0000313" key="7">
    <source>
        <dbReference type="Proteomes" id="UP000242188"/>
    </source>
</evidence>
<dbReference type="InterPro" id="IPR019316">
    <property type="entry name" value="G8_domain"/>
</dbReference>
<keyword evidence="1" id="KW-0732">Signal</keyword>
<sequence>MYRTQNLTFTNVDSRVRNDWIWESVYEDMDGSLCGAPSCKVLPCTGNLPSNCTLFSNSSSIPLCTCPADVNFIRFAINPYWYGLPRTSLNLTNEYGSTRHHYRSRAIDPSSGWMTNFVSGASYIWEFDNGYILTNLSYQFNSYRMQYGDYVIISQALTGEPDEFQMRSHIIPPTNETLDPETHYDGDWQYNETSGMLTYLVSYRRRDYQEDRGIEDTSFYLLVKKCFFKGCVTPPTLPPTTPPIVTLTYVYWSAPTSWPNNTLPVDGDDVTIREGTTMIADTMIPRLDKLVIYGVLEFDYGPVNDSYRNFTLSATDILIIGGRLLIGSPSEPFLGQLDIVLRGRRPEHLDAEEYLPFTQIPINAKTLGVYGGLEVHGNDVGVAWTKLTTTGNPGDTTITLVDSVTWGVDEEIVIAPTSYDIWETETFRITDVSEEGLTLTLNASLQFRHIAHNETINGQGVSIAAEVGLLTRNIRVLGEGDDALYVERYGGRILVGATKYNNKYNAGFARFSNVEFINTGQVDVRSFTNYRFSLEYKNAKTVTDSTPSSVRKCSFHNGFSPAIGVHGTNGLLLAENIIHHSVSLAIETQSYRTTIQRNLVILVAASSSYSGAISGMGSRELTLTDNSVSGTDGVAFHVPGVECGLTSGPSGNEAHSSSIGLAVFPGDNVQGSCYQISNYYIWECRDIGIYYNNKLSVDITDTVLAENTLGIYAQVIGPSAVSHLYTPKHCTIKNSLIIGTTSSYNCSTDHVRASGEMSQTKRSHVGLTFASFMQGSNGAPGSSLIGIGTYPAVMGVTNVQSVTFAHFKTVCGTKDVMLTTDKANDDGQHPVVTREITKYNSENDSYFFIHRPNIDKVNPSDCVDMDCDGQKKALIRDEDGSFLGTKGAVLSQSEWEWNGDPRRGLGDHRIPKEMLTNLTGERINVSDIAPHKGIIRNDKCQIREAWQAYECHDLNYEMLIIESLDADTETRRLSPVAILGDGYLDLINGPQDHSGCRLGNCRKRLSTFMAIVASGKSYSLYFSTTSPQTLRLFLLNSDDNEVITLGIWYSQSNRRDVYVGNDPVLAKNARMDHGKYIVDRPSTKGEFIPNVNSEDVTGSNFFDRDSNILYVLIRGNSPVKIVTNPSFIVSFQIPALTPEEFYGEALIHNLALFFDVPPEKIRVVNVVRESGRRRRDVDGATNIQFEISDPPNGTGGNSTVNETLTTDSLLNMSSKFINEVQGGDISKALNVSVTRISVSEPLVDNGLDAPRSDTSGKITVPKRMNMSVQLVPSYETVPFSNQPCLHIFDVQDEPMKKLGSISDPWRITAYLQPGVNQPAQLQGITTLDIIGGWANFTDLALSQYGENFSIQFNKTYPENKILLSSWSDNFSISRINISLRISVSVDIIIINNDTEIRIELMDDATQHGISNISWRGHTWTASVDISSETHVNVTGLRNTTFNPTTGKAVFNNLAFDQIGVYFLTFYVRSFPDEYDLSGDFRVEVITENQLELYRDNTTIVTNISLIFNDNYTEIVGANDKQFGAAIVNILARRYPDVYFDRVKVKKGCIVFETAMKGRLNNTNTTLQSLYDFVATTNFSFLGKELGNRSLRVNSEPSNTSESTSTENISSASASLTRTTHSTNGNVTKVTTSQAMTTEDNKHITTSSEESTVTDTTTPISTNAGLSFPVVIVIVITPVAVLLGVIFIVIICKCKRIRKQEQQSERLTRTSTVSSDDFKPRPGGIKSNEYAYLSPFSMDSDIKSYKHHIPRLQTNVIRRPFTPTYEIENQQPPSSAGSMLSSQAEDYRRKLY</sequence>
<keyword evidence="4" id="KW-0472">Membrane</keyword>
<name>A0A210QH43_MIZYE</name>
<dbReference type="STRING" id="6573.A0A210QH43"/>
<feature type="region of interest" description="Disordered" evidence="3">
    <location>
        <begin position="1700"/>
        <end position="1719"/>
    </location>
</feature>
<feature type="transmembrane region" description="Helical" evidence="4">
    <location>
        <begin position="1665"/>
        <end position="1691"/>
    </location>
</feature>
<reference evidence="6 7" key="1">
    <citation type="journal article" date="2017" name="Nat. Ecol. Evol.">
        <title>Scallop genome provides insights into evolution of bilaterian karyotype and development.</title>
        <authorList>
            <person name="Wang S."/>
            <person name="Zhang J."/>
            <person name="Jiao W."/>
            <person name="Li J."/>
            <person name="Xun X."/>
            <person name="Sun Y."/>
            <person name="Guo X."/>
            <person name="Huan P."/>
            <person name="Dong B."/>
            <person name="Zhang L."/>
            <person name="Hu X."/>
            <person name="Sun X."/>
            <person name="Wang J."/>
            <person name="Zhao C."/>
            <person name="Wang Y."/>
            <person name="Wang D."/>
            <person name="Huang X."/>
            <person name="Wang R."/>
            <person name="Lv J."/>
            <person name="Li Y."/>
            <person name="Zhang Z."/>
            <person name="Liu B."/>
            <person name="Lu W."/>
            <person name="Hui Y."/>
            <person name="Liang J."/>
            <person name="Zhou Z."/>
            <person name="Hou R."/>
            <person name="Li X."/>
            <person name="Liu Y."/>
            <person name="Li H."/>
            <person name="Ning X."/>
            <person name="Lin Y."/>
            <person name="Zhao L."/>
            <person name="Xing Q."/>
            <person name="Dou J."/>
            <person name="Li Y."/>
            <person name="Mao J."/>
            <person name="Guo H."/>
            <person name="Dou H."/>
            <person name="Li T."/>
            <person name="Mu C."/>
            <person name="Jiang W."/>
            <person name="Fu Q."/>
            <person name="Fu X."/>
            <person name="Miao Y."/>
            <person name="Liu J."/>
            <person name="Yu Q."/>
            <person name="Li R."/>
            <person name="Liao H."/>
            <person name="Li X."/>
            <person name="Kong Y."/>
            <person name="Jiang Z."/>
            <person name="Chourrout D."/>
            <person name="Li R."/>
            <person name="Bao Z."/>
        </authorList>
    </citation>
    <scope>NUCLEOTIDE SEQUENCE [LARGE SCALE GENOMIC DNA]</scope>
    <source>
        <strain evidence="6 7">PY_sf001</strain>
    </source>
</reference>
<comment type="caution">
    <text evidence="6">The sequence shown here is derived from an EMBL/GenBank/DDBJ whole genome shotgun (WGS) entry which is preliminary data.</text>
</comment>
<protein>
    <submittedName>
        <fullName evidence="6">Fibrocystin-L</fullName>
    </submittedName>
</protein>
<evidence type="ECO:0000256" key="4">
    <source>
        <dbReference type="SAM" id="Phobius"/>
    </source>
</evidence>
<gene>
    <name evidence="6" type="ORF">KP79_PYT22305</name>
</gene>
<dbReference type="InterPro" id="IPR052387">
    <property type="entry name" value="Fibrocystin"/>
</dbReference>
<dbReference type="InterPro" id="IPR055401">
    <property type="entry name" value="CEMIP_beta-hel_dom"/>
</dbReference>
<feature type="compositionally biased region" description="Polar residues" evidence="3">
    <location>
        <begin position="1766"/>
        <end position="1783"/>
    </location>
</feature>
<organism evidence="6 7">
    <name type="scientific">Mizuhopecten yessoensis</name>
    <name type="common">Japanese scallop</name>
    <name type="synonym">Patinopecten yessoensis</name>
    <dbReference type="NCBI Taxonomy" id="6573"/>
    <lineage>
        <taxon>Eukaryota</taxon>
        <taxon>Metazoa</taxon>
        <taxon>Spiralia</taxon>
        <taxon>Lophotrochozoa</taxon>
        <taxon>Mollusca</taxon>
        <taxon>Bivalvia</taxon>
        <taxon>Autobranchia</taxon>
        <taxon>Pteriomorphia</taxon>
        <taxon>Pectinida</taxon>
        <taxon>Pectinoidea</taxon>
        <taxon>Pectinidae</taxon>
        <taxon>Mizuhopecten</taxon>
    </lineage>
</organism>
<keyword evidence="4" id="KW-1133">Transmembrane helix</keyword>
<evidence type="ECO:0000256" key="2">
    <source>
        <dbReference type="ARBA" id="ARBA00023180"/>
    </source>
</evidence>
<dbReference type="Pfam" id="PF10162">
    <property type="entry name" value="G8"/>
    <property type="match status" value="1"/>
</dbReference>
<proteinExistence type="predicted"/>
<dbReference type="Pfam" id="PF24606">
    <property type="entry name" value="CEMIP_beta-hel"/>
    <property type="match status" value="1"/>
</dbReference>
<feature type="region of interest" description="Disordered" evidence="3">
    <location>
        <begin position="1590"/>
        <end position="1655"/>
    </location>
</feature>
<keyword evidence="2" id="KW-0325">Glycoprotein</keyword>
<evidence type="ECO:0000313" key="6">
    <source>
        <dbReference type="EMBL" id="OWF48083.1"/>
    </source>
</evidence>
<feature type="domain" description="G8" evidence="5">
    <location>
        <begin position="256"/>
        <end position="389"/>
    </location>
</feature>
<feature type="compositionally biased region" description="Polar residues" evidence="3">
    <location>
        <begin position="1615"/>
        <end position="1637"/>
    </location>
</feature>
<dbReference type="PROSITE" id="PS51484">
    <property type="entry name" value="G8"/>
    <property type="match status" value="1"/>
</dbReference>
<keyword evidence="4" id="KW-0812">Transmembrane</keyword>
<dbReference type="EMBL" id="NEDP02003728">
    <property type="protein sequence ID" value="OWF48083.1"/>
    <property type="molecule type" value="Genomic_DNA"/>
</dbReference>
<dbReference type="PANTHER" id="PTHR46769">
    <property type="entry name" value="POLYCYSTIC KIDNEY AND HEPATIC DISEASE 1 (AUTOSOMAL RECESSIVE)-LIKE 1"/>
    <property type="match status" value="1"/>
</dbReference>
<accession>A0A210QH43</accession>